<dbReference type="GO" id="GO:0046961">
    <property type="term" value="F:proton-transporting ATPase activity, rotational mechanism"/>
    <property type="evidence" value="ECO:0007669"/>
    <property type="project" value="TreeGrafter"/>
</dbReference>
<protein>
    <recommendedName>
        <fullName evidence="13">ATP synthase subunit b</fullName>
    </recommendedName>
    <alternativeName>
        <fullName evidence="13">ATP synthase F(0) sector subunit b</fullName>
    </alternativeName>
    <alternativeName>
        <fullName evidence="13">ATPase subunit I</fullName>
    </alternativeName>
    <alternativeName>
        <fullName evidence="13">F-type ATPase subunit b</fullName>
        <shortName evidence="13">F-ATPase subunit b</shortName>
    </alternativeName>
</protein>
<keyword evidence="16" id="KW-0732">Signal</keyword>
<reference evidence="17 18" key="1">
    <citation type="submission" date="2021-07" db="EMBL/GenBank/DDBJ databases">
        <title>A novel Jannaschia species isolated from marine dinoflagellate Ceratoperidinium margalefii.</title>
        <authorList>
            <person name="Jiang Y."/>
            <person name="Li Z."/>
        </authorList>
    </citation>
    <scope>NUCLEOTIDE SEQUENCE [LARGE SCALE GENOMIC DNA]</scope>
    <source>
        <strain evidence="17 18">J12C1-MA-4</strain>
    </source>
</reference>
<dbReference type="Pfam" id="PF00430">
    <property type="entry name" value="ATP-synt_B"/>
    <property type="match status" value="1"/>
</dbReference>
<evidence type="ECO:0000256" key="12">
    <source>
        <dbReference type="ARBA" id="ARBA00037847"/>
    </source>
</evidence>
<evidence type="ECO:0000313" key="18">
    <source>
        <dbReference type="Proteomes" id="UP000825009"/>
    </source>
</evidence>
<dbReference type="GO" id="GO:0045259">
    <property type="term" value="C:proton-transporting ATP synthase complex"/>
    <property type="evidence" value="ECO:0007669"/>
    <property type="project" value="UniProtKB-KW"/>
</dbReference>
<dbReference type="GO" id="GO:0046933">
    <property type="term" value="F:proton-transporting ATP synthase activity, rotational mechanism"/>
    <property type="evidence" value="ECO:0007669"/>
    <property type="project" value="UniProtKB-UniRule"/>
</dbReference>
<keyword evidence="8 13" id="KW-0472">Membrane</keyword>
<evidence type="ECO:0000256" key="2">
    <source>
        <dbReference type="ARBA" id="ARBA00022448"/>
    </source>
</evidence>
<dbReference type="NCBIfam" id="NF009989">
    <property type="entry name" value="PRK13455.1"/>
    <property type="match status" value="1"/>
</dbReference>
<dbReference type="PANTHER" id="PTHR33445:SF1">
    <property type="entry name" value="ATP SYNTHASE SUBUNIT B"/>
    <property type="match status" value="1"/>
</dbReference>
<keyword evidence="18" id="KW-1185">Reference proteome</keyword>
<dbReference type="GO" id="GO:0012505">
    <property type="term" value="C:endomembrane system"/>
    <property type="evidence" value="ECO:0007669"/>
    <property type="project" value="UniProtKB-SubCell"/>
</dbReference>
<dbReference type="RefSeq" id="WP_219002244.1">
    <property type="nucleotide sequence ID" value="NZ_CP079194.1"/>
</dbReference>
<feature type="transmembrane region" description="Helical" evidence="13">
    <location>
        <begin position="33"/>
        <end position="53"/>
    </location>
</feature>
<feature type="coiled-coil region" evidence="15">
    <location>
        <begin position="72"/>
        <end position="106"/>
    </location>
</feature>
<evidence type="ECO:0000256" key="14">
    <source>
        <dbReference type="RuleBase" id="RU003848"/>
    </source>
</evidence>
<comment type="subunit">
    <text evidence="13">F-type ATPases have 2 components, F(1) - the catalytic core - and F(0) - the membrane proton channel. F(1) has five subunits: alpha(3), beta(3), gamma(1), delta(1), epsilon(1). F(0) has three main subunits: a(1), b(2) and c(10-14). The alpha and beta chains form an alternating ring which encloses part of the gamma chain. F(1) is attached to F(0) by a central stalk formed by the gamma and epsilon chains, while a peripheral stalk is formed by the delta and b chains.</text>
</comment>
<dbReference type="HAMAP" id="MF_01398">
    <property type="entry name" value="ATP_synth_b_bprime"/>
    <property type="match status" value="1"/>
</dbReference>
<dbReference type="CDD" id="cd06503">
    <property type="entry name" value="ATP-synt_Fo_b"/>
    <property type="match status" value="1"/>
</dbReference>
<evidence type="ECO:0000256" key="5">
    <source>
        <dbReference type="ARBA" id="ARBA00022781"/>
    </source>
</evidence>
<organism evidence="17 18">
    <name type="scientific">Gymnodinialimonas ceratoperidinii</name>
    <dbReference type="NCBI Taxonomy" id="2856823"/>
    <lineage>
        <taxon>Bacteria</taxon>
        <taxon>Pseudomonadati</taxon>
        <taxon>Pseudomonadota</taxon>
        <taxon>Alphaproteobacteria</taxon>
        <taxon>Rhodobacterales</taxon>
        <taxon>Paracoccaceae</taxon>
        <taxon>Gymnodinialimonas</taxon>
    </lineage>
</organism>
<evidence type="ECO:0000256" key="3">
    <source>
        <dbReference type="ARBA" id="ARBA00022547"/>
    </source>
</evidence>
<evidence type="ECO:0000256" key="16">
    <source>
        <dbReference type="SAM" id="SignalP"/>
    </source>
</evidence>
<dbReference type="EMBL" id="CP079194">
    <property type="protein sequence ID" value="QXT39525.1"/>
    <property type="molecule type" value="Genomic_DNA"/>
</dbReference>
<keyword evidence="4 13" id="KW-0812">Transmembrane</keyword>
<dbReference type="GO" id="GO:0005886">
    <property type="term" value="C:plasma membrane"/>
    <property type="evidence" value="ECO:0007669"/>
    <property type="project" value="UniProtKB-SubCell"/>
</dbReference>
<keyword evidence="6 13" id="KW-1133">Transmembrane helix</keyword>
<dbReference type="AlphaFoldDB" id="A0A8F6TVL9"/>
<dbReference type="InterPro" id="IPR050059">
    <property type="entry name" value="ATP_synthase_B_chain"/>
</dbReference>
<evidence type="ECO:0000256" key="15">
    <source>
        <dbReference type="SAM" id="Coils"/>
    </source>
</evidence>
<evidence type="ECO:0000256" key="6">
    <source>
        <dbReference type="ARBA" id="ARBA00022989"/>
    </source>
</evidence>
<evidence type="ECO:0000256" key="13">
    <source>
        <dbReference type="HAMAP-Rule" id="MF_01398"/>
    </source>
</evidence>
<evidence type="ECO:0000256" key="1">
    <source>
        <dbReference type="ARBA" id="ARBA00005513"/>
    </source>
</evidence>
<evidence type="ECO:0000256" key="4">
    <source>
        <dbReference type="ARBA" id="ARBA00022692"/>
    </source>
</evidence>
<evidence type="ECO:0000256" key="10">
    <source>
        <dbReference type="ARBA" id="ARBA00025198"/>
    </source>
</evidence>
<feature type="signal peptide" evidence="16">
    <location>
        <begin position="1"/>
        <end position="17"/>
    </location>
</feature>
<dbReference type="PANTHER" id="PTHR33445">
    <property type="entry name" value="ATP SYNTHASE SUBUNIT B', CHLOROPLASTIC"/>
    <property type="match status" value="1"/>
</dbReference>
<keyword evidence="9 13" id="KW-0066">ATP synthesis</keyword>
<comment type="subcellular location">
    <subcellularLocation>
        <location evidence="13">Cell membrane</location>
        <topology evidence="13">Single-pass membrane protein</topology>
    </subcellularLocation>
    <subcellularLocation>
        <location evidence="12">Endomembrane system</location>
        <topology evidence="12">Single-pass membrane protein</topology>
    </subcellularLocation>
</comment>
<dbReference type="Proteomes" id="UP000825009">
    <property type="component" value="Chromosome"/>
</dbReference>
<proteinExistence type="inferred from homology"/>
<evidence type="ECO:0000256" key="11">
    <source>
        <dbReference type="ARBA" id="ARBA00025614"/>
    </source>
</evidence>
<name>A0A8F6TVL9_9RHOB</name>
<evidence type="ECO:0000313" key="17">
    <source>
        <dbReference type="EMBL" id="QXT39525.1"/>
    </source>
</evidence>
<evidence type="ECO:0000256" key="9">
    <source>
        <dbReference type="ARBA" id="ARBA00023310"/>
    </source>
</evidence>
<keyword evidence="2 13" id="KW-0813">Transport</keyword>
<keyword evidence="13" id="KW-1003">Cell membrane</keyword>
<comment type="function">
    <text evidence="10 13">F(1)F(0) ATP synthase produces ATP from ADP in the presence of a proton or sodium gradient. F-type ATPases consist of two structural domains, F(1) containing the extramembraneous catalytic core and F(0) containing the membrane proton channel, linked together by a central stalk and a peripheral stalk. During catalysis, ATP synthesis in the catalytic domain of F(1) is coupled via a rotary mechanism of the central stalk subunits to proton translocation.</text>
</comment>
<evidence type="ECO:0000256" key="8">
    <source>
        <dbReference type="ARBA" id="ARBA00023136"/>
    </source>
</evidence>
<comment type="similarity">
    <text evidence="1 13 14">Belongs to the ATPase B chain family.</text>
</comment>
<feature type="chain" id="PRO_5034823815" description="ATP synthase subunit b" evidence="16">
    <location>
        <begin position="18"/>
        <end position="189"/>
    </location>
</feature>
<accession>A0A8F6TVL9</accession>
<sequence>MRYLTVLIAMAATPAFAAEDAPHGLLSPSLGNTDWIVFLGFLLFLAVLFYFGVPKMLMGMLDNRAAGIRSDLEEARGLREEAQTMLASYERKAREVEEQSARIVADARASAEAAAVQAKDDIARSITRRLAAAEDQIASAVTKANRSVRDRAASVAIAAAAEVIAKNTSSADQNKLIDESIEEVGRRLN</sequence>
<keyword evidence="7 13" id="KW-0406">Ion transport</keyword>
<keyword evidence="5 13" id="KW-0375">Hydrogen ion transport</keyword>
<dbReference type="InterPro" id="IPR002146">
    <property type="entry name" value="ATP_synth_b/b'su_bac/chlpt"/>
</dbReference>
<dbReference type="KEGG" id="gce:KYE46_16635"/>
<comment type="function">
    <text evidence="11">Component of the F(0) channel, it forms part of the peripheral stalk, linking F(1) to F(0). The b'-subunit is a diverged and duplicated form of b found in plants and photosynthetic bacteria.</text>
</comment>
<evidence type="ECO:0000256" key="7">
    <source>
        <dbReference type="ARBA" id="ARBA00023065"/>
    </source>
</evidence>
<keyword evidence="15" id="KW-0175">Coiled coil</keyword>
<gene>
    <name evidence="13" type="primary">atpF</name>
    <name evidence="17" type="ORF">KYE46_16635</name>
</gene>
<keyword evidence="3 13" id="KW-0138">CF(0)</keyword>